<comment type="caution">
    <text evidence="2">The sequence shown here is derived from an EMBL/GenBank/DDBJ whole genome shotgun (WGS) entry which is preliminary data.</text>
</comment>
<sequence length="140" mass="16172">MKIYVLVAMCIAYIVLSILVKRKQRSLGLSPAKETSKAIWVGIFWVNVPILPIFLGPFFVQKELLSNNEATVSILCLTGGFIGAWMWWSINVSLWRRWAYRKGVDANELQNEGQSSSILWPRGHFFEKTEFGNLVKHWRK</sequence>
<dbReference type="EMBL" id="JANIBM010000073">
    <property type="protein sequence ID" value="MCQ8183718.1"/>
    <property type="molecule type" value="Genomic_DNA"/>
</dbReference>
<gene>
    <name evidence="2" type="ORF">NP603_21625</name>
</gene>
<evidence type="ECO:0000256" key="1">
    <source>
        <dbReference type="SAM" id="Phobius"/>
    </source>
</evidence>
<evidence type="ECO:0000313" key="2">
    <source>
        <dbReference type="EMBL" id="MCQ8183718.1"/>
    </source>
</evidence>
<keyword evidence="1" id="KW-0472">Membrane</keyword>
<keyword evidence="1" id="KW-1133">Transmembrane helix</keyword>
<feature type="transmembrane region" description="Helical" evidence="1">
    <location>
        <begin position="72"/>
        <end position="90"/>
    </location>
</feature>
<dbReference type="Proteomes" id="UP001524569">
    <property type="component" value="Unassembled WGS sequence"/>
</dbReference>
<feature type="transmembrane region" description="Helical" evidence="1">
    <location>
        <begin position="38"/>
        <end position="60"/>
    </location>
</feature>
<protein>
    <submittedName>
        <fullName evidence="2">Uncharacterized protein</fullName>
    </submittedName>
</protein>
<dbReference type="RefSeq" id="WP_256612941.1">
    <property type="nucleotide sequence ID" value="NZ_JANIBM010000073.1"/>
</dbReference>
<evidence type="ECO:0000313" key="3">
    <source>
        <dbReference type="Proteomes" id="UP001524569"/>
    </source>
</evidence>
<proteinExistence type="predicted"/>
<keyword evidence="3" id="KW-1185">Reference proteome</keyword>
<name>A0ABT1UNA2_9GAMM</name>
<keyword evidence="1" id="KW-0812">Transmembrane</keyword>
<accession>A0ABT1UNA2</accession>
<reference evidence="2 3" key="1">
    <citation type="submission" date="2022-07" db="EMBL/GenBank/DDBJ databases">
        <title>Methylomonas rivi sp. nov., Methylomonas rosea sp. nov., Methylomonas aureus sp. nov. and Methylomonas subterranea sp. nov., four novel methanotrophs isolated from a freshwater creek and the deep terrestrial subsurface.</title>
        <authorList>
            <person name="Abin C."/>
            <person name="Sankaranarayanan K."/>
            <person name="Garner C."/>
            <person name="Sindelar R."/>
            <person name="Kotary K."/>
            <person name="Garner R."/>
            <person name="Barclay S."/>
            <person name="Lawson P."/>
            <person name="Krumholz L."/>
        </authorList>
    </citation>
    <scope>NUCLEOTIDE SEQUENCE [LARGE SCALE GENOMIC DNA]</scope>
    <source>
        <strain evidence="2 3">SURF-1</strain>
    </source>
</reference>
<organism evidence="2 3">
    <name type="scientific">Methylomonas aurea</name>
    <dbReference type="NCBI Taxonomy" id="2952224"/>
    <lineage>
        <taxon>Bacteria</taxon>
        <taxon>Pseudomonadati</taxon>
        <taxon>Pseudomonadota</taxon>
        <taxon>Gammaproteobacteria</taxon>
        <taxon>Methylococcales</taxon>
        <taxon>Methylococcaceae</taxon>
        <taxon>Methylomonas</taxon>
    </lineage>
</organism>